<keyword evidence="4" id="KW-0472">Membrane</keyword>
<dbReference type="PANTHER" id="PTHR22776:SF49">
    <property type="entry name" value="MARVEL DOMAIN-CONTAINING PROTEIN"/>
    <property type="match status" value="1"/>
</dbReference>
<dbReference type="InterPro" id="IPR008253">
    <property type="entry name" value="Marvel"/>
</dbReference>
<name>A0A6S7JA35_PARCT</name>
<dbReference type="PANTHER" id="PTHR22776">
    <property type="entry name" value="MARVEL-CONTAINING POTENTIAL LIPID RAFT-ASSOCIATED PROTEIN"/>
    <property type="match status" value="1"/>
</dbReference>
<sequence length="181" mass="20200">MEIGKGLYYITSTPGILKIFEFVALLISLSCIGGFINTLNNSRGTWNFFMFSVAATWILTMISFLFFTLGAHQKFPSINWILAMAIIYFIFTVMLLIASGILANNARSYKISGLCDSWESVSGDIECNNLVVAVIFAFVAFVLYSLDTLFHFWLSIVIEPDASEDETAEMEPKEQQSPNGV</sequence>
<comment type="subcellular location">
    <subcellularLocation>
        <location evidence="1">Membrane</location>
        <topology evidence="1">Multi-pass membrane protein</topology>
    </subcellularLocation>
</comment>
<organism evidence="5 6">
    <name type="scientific">Paramuricea clavata</name>
    <name type="common">Red gorgonian</name>
    <name type="synonym">Violescent sea-whip</name>
    <dbReference type="NCBI Taxonomy" id="317549"/>
    <lineage>
        <taxon>Eukaryota</taxon>
        <taxon>Metazoa</taxon>
        <taxon>Cnidaria</taxon>
        <taxon>Anthozoa</taxon>
        <taxon>Octocorallia</taxon>
        <taxon>Malacalcyonacea</taxon>
        <taxon>Plexauridae</taxon>
        <taxon>Paramuricea</taxon>
    </lineage>
</organism>
<dbReference type="InterPro" id="IPR050578">
    <property type="entry name" value="MARVEL-CKLF_proteins"/>
</dbReference>
<evidence type="ECO:0000256" key="1">
    <source>
        <dbReference type="ARBA" id="ARBA00004141"/>
    </source>
</evidence>
<keyword evidence="2" id="KW-0812">Transmembrane</keyword>
<dbReference type="Pfam" id="PF01284">
    <property type="entry name" value="MARVEL"/>
    <property type="match status" value="1"/>
</dbReference>
<evidence type="ECO:0000313" key="5">
    <source>
        <dbReference type="EMBL" id="CAB4014052.1"/>
    </source>
</evidence>
<reference evidence="5" key="1">
    <citation type="submission" date="2020-04" db="EMBL/GenBank/DDBJ databases">
        <authorList>
            <person name="Alioto T."/>
            <person name="Alioto T."/>
            <person name="Gomez Garrido J."/>
        </authorList>
    </citation>
    <scope>NUCLEOTIDE SEQUENCE</scope>
    <source>
        <strain evidence="5">A484AB</strain>
    </source>
</reference>
<evidence type="ECO:0000256" key="4">
    <source>
        <dbReference type="ARBA" id="ARBA00023136"/>
    </source>
</evidence>
<dbReference type="GO" id="GO:0016020">
    <property type="term" value="C:membrane"/>
    <property type="evidence" value="ECO:0007669"/>
    <property type="project" value="UniProtKB-SubCell"/>
</dbReference>
<dbReference type="OrthoDB" id="5982489at2759"/>
<dbReference type="AlphaFoldDB" id="A0A6S7JA35"/>
<evidence type="ECO:0000313" key="6">
    <source>
        <dbReference type="Proteomes" id="UP001152795"/>
    </source>
</evidence>
<keyword evidence="6" id="KW-1185">Reference proteome</keyword>
<dbReference type="EMBL" id="CACRXK020008131">
    <property type="protein sequence ID" value="CAB4014052.1"/>
    <property type="molecule type" value="Genomic_DNA"/>
</dbReference>
<dbReference type="Proteomes" id="UP001152795">
    <property type="component" value="Unassembled WGS sequence"/>
</dbReference>
<proteinExistence type="predicted"/>
<evidence type="ECO:0000256" key="2">
    <source>
        <dbReference type="ARBA" id="ARBA00022692"/>
    </source>
</evidence>
<accession>A0A6S7JA35</accession>
<evidence type="ECO:0000256" key="3">
    <source>
        <dbReference type="ARBA" id="ARBA00022989"/>
    </source>
</evidence>
<protein>
    <submittedName>
        <fullName evidence="5">MARVEL domain-containing 1</fullName>
    </submittedName>
</protein>
<keyword evidence="3" id="KW-1133">Transmembrane helix</keyword>
<dbReference type="PROSITE" id="PS51225">
    <property type="entry name" value="MARVEL"/>
    <property type="match status" value="1"/>
</dbReference>
<comment type="caution">
    <text evidence="5">The sequence shown here is derived from an EMBL/GenBank/DDBJ whole genome shotgun (WGS) entry which is preliminary data.</text>
</comment>
<gene>
    <name evidence="5" type="ORF">PACLA_8A037216</name>
</gene>